<dbReference type="RefSeq" id="WP_256610182.1">
    <property type="nucleotide sequence ID" value="NZ_JANIBM010000005.1"/>
</dbReference>
<keyword evidence="1" id="KW-0732">Signal</keyword>
<protein>
    <submittedName>
        <fullName evidence="2">Uncharacterized protein</fullName>
    </submittedName>
</protein>
<dbReference type="EMBL" id="JANIBM010000005">
    <property type="protein sequence ID" value="MCQ8180831.1"/>
    <property type="molecule type" value="Genomic_DNA"/>
</dbReference>
<evidence type="ECO:0000256" key="1">
    <source>
        <dbReference type="SAM" id="SignalP"/>
    </source>
</evidence>
<comment type="caution">
    <text evidence="2">The sequence shown here is derived from an EMBL/GenBank/DDBJ whole genome shotgun (WGS) entry which is preliminary data.</text>
</comment>
<evidence type="ECO:0000313" key="2">
    <source>
        <dbReference type="EMBL" id="MCQ8180831.1"/>
    </source>
</evidence>
<feature type="signal peptide" evidence="1">
    <location>
        <begin position="1"/>
        <end position="22"/>
    </location>
</feature>
<reference evidence="2 3" key="1">
    <citation type="submission" date="2022-07" db="EMBL/GenBank/DDBJ databases">
        <title>Methylomonas rivi sp. nov., Methylomonas rosea sp. nov., Methylomonas aureus sp. nov. and Methylomonas subterranea sp. nov., four novel methanotrophs isolated from a freshwater creek and the deep terrestrial subsurface.</title>
        <authorList>
            <person name="Abin C."/>
            <person name="Sankaranarayanan K."/>
            <person name="Garner C."/>
            <person name="Sindelar R."/>
            <person name="Kotary K."/>
            <person name="Garner R."/>
            <person name="Barclay S."/>
            <person name="Lawson P."/>
            <person name="Krumholz L."/>
        </authorList>
    </citation>
    <scope>NUCLEOTIDE SEQUENCE [LARGE SCALE GENOMIC DNA]</scope>
    <source>
        <strain evidence="2 3">SURF-1</strain>
    </source>
</reference>
<dbReference type="Proteomes" id="UP001524569">
    <property type="component" value="Unassembled WGS sequence"/>
</dbReference>
<evidence type="ECO:0000313" key="3">
    <source>
        <dbReference type="Proteomes" id="UP001524569"/>
    </source>
</evidence>
<sequence length="284" mass="31013">MNTKLSTLTSAILVGISSLASAANPPSVPSIYTNGPAEPRLNMTNMRDAEKAAFALNEAMMQATEAMIYVKGCSEFQVPVEVYSYPDTNTHYIMDTTFGGIQLTANPQTAVPGFGQNIDISQATQGMLNGTAVQGLKGRYTFNDKNNMMVGEKTGVQVKGQNKTFDQFYSTVIKDFYHGGTYPQTGEFYEIYDYGLQSVSKFGYPVNKWWQQSKSVRDDGQQGCTVFQKDRLVGTGACRISLSTKGLSQPDLFWQTGTLKVSKVLPGAASEISNCNVNPTFQVP</sequence>
<keyword evidence="3" id="KW-1185">Reference proteome</keyword>
<name>A0ABT1UHC6_9GAMM</name>
<accession>A0ABT1UHC6</accession>
<proteinExistence type="predicted"/>
<feature type="chain" id="PRO_5045208688" evidence="1">
    <location>
        <begin position="23"/>
        <end position="284"/>
    </location>
</feature>
<gene>
    <name evidence="2" type="ORF">NP603_06910</name>
</gene>
<organism evidence="2 3">
    <name type="scientific">Methylomonas aurea</name>
    <dbReference type="NCBI Taxonomy" id="2952224"/>
    <lineage>
        <taxon>Bacteria</taxon>
        <taxon>Pseudomonadati</taxon>
        <taxon>Pseudomonadota</taxon>
        <taxon>Gammaproteobacteria</taxon>
        <taxon>Methylococcales</taxon>
        <taxon>Methylococcaceae</taxon>
        <taxon>Methylomonas</taxon>
    </lineage>
</organism>